<dbReference type="PANTHER" id="PTHR36121:SF1">
    <property type="entry name" value="PROTEIN SXY"/>
    <property type="match status" value="1"/>
</dbReference>
<sequence length="116" mass="13215">MSKQSEQTRHLAEHYVDQLSDWAKITTRPLFGAVALYRNEHVFAMAWQGALYFKVDADSRPEYDEAGSQALGYTTEGQDHALKSYWAVPADILEDDDSLREWAERAYQAALKSGRT</sequence>
<evidence type="ECO:0000259" key="1">
    <source>
        <dbReference type="Pfam" id="PF04993"/>
    </source>
</evidence>
<dbReference type="InterPro" id="IPR047525">
    <property type="entry name" value="TfoX-like"/>
</dbReference>
<dbReference type="Pfam" id="PF04993">
    <property type="entry name" value="TfoX_N"/>
    <property type="match status" value="1"/>
</dbReference>
<name>A0ABY6CE16_9HYPH</name>
<accession>A0ABY6CE16</accession>
<dbReference type="InterPro" id="IPR007076">
    <property type="entry name" value="TfoX_N"/>
</dbReference>
<dbReference type="SUPFAM" id="SSF159894">
    <property type="entry name" value="YgaC/TfoX-N like"/>
    <property type="match status" value="1"/>
</dbReference>
<dbReference type="Proteomes" id="UP001061862">
    <property type="component" value="Chromosome"/>
</dbReference>
<organism evidence="2 3">
    <name type="scientific">Devosia neptuniae</name>
    <dbReference type="NCBI Taxonomy" id="191302"/>
    <lineage>
        <taxon>Bacteria</taxon>
        <taxon>Pseudomonadati</taxon>
        <taxon>Pseudomonadota</taxon>
        <taxon>Alphaproteobacteria</taxon>
        <taxon>Hyphomicrobiales</taxon>
        <taxon>Devosiaceae</taxon>
        <taxon>Devosia</taxon>
    </lineage>
</organism>
<protein>
    <submittedName>
        <fullName evidence="2">TfoX/Sxy family protein</fullName>
    </submittedName>
</protein>
<evidence type="ECO:0000313" key="3">
    <source>
        <dbReference type="Proteomes" id="UP001061862"/>
    </source>
</evidence>
<keyword evidence="3" id="KW-1185">Reference proteome</keyword>
<dbReference type="PANTHER" id="PTHR36121">
    <property type="entry name" value="PROTEIN SXY"/>
    <property type="match status" value="1"/>
</dbReference>
<gene>
    <name evidence="2" type="ORF">N8A98_03905</name>
</gene>
<reference evidence="2 3" key="1">
    <citation type="submission" date="2022-09" db="EMBL/GenBank/DDBJ databases">
        <title>Interaction between co-microsymbionts with complementary sets of symbiotic genes in legume-rhizobium systems.</title>
        <authorList>
            <person name="Safronova V."/>
            <person name="Sazanova A."/>
            <person name="Afonin A."/>
            <person name="Chirak E."/>
        </authorList>
    </citation>
    <scope>NUCLEOTIDE SEQUENCE [LARGE SCALE GENOMIC DNA]</scope>
    <source>
        <strain evidence="2 3">A18/4-1</strain>
    </source>
</reference>
<proteinExistence type="predicted"/>
<dbReference type="Gene3D" id="3.30.1460.30">
    <property type="entry name" value="YgaC/TfoX-N like chaperone"/>
    <property type="match status" value="1"/>
</dbReference>
<dbReference type="RefSeq" id="WP_262169317.1">
    <property type="nucleotide sequence ID" value="NZ_CP104965.1"/>
</dbReference>
<evidence type="ECO:0000313" key="2">
    <source>
        <dbReference type="EMBL" id="UXN70352.1"/>
    </source>
</evidence>
<feature type="domain" description="TfoX N-terminal" evidence="1">
    <location>
        <begin position="17"/>
        <end position="110"/>
    </location>
</feature>
<dbReference type="EMBL" id="CP104965">
    <property type="protein sequence ID" value="UXN70352.1"/>
    <property type="molecule type" value="Genomic_DNA"/>
</dbReference>